<evidence type="ECO:0000256" key="2">
    <source>
        <dbReference type="ARBA" id="ARBA00005182"/>
    </source>
</evidence>
<keyword evidence="10 11" id="KW-0012">Acyltransferase</keyword>
<comment type="subcellular location">
    <subcellularLocation>
        <location evidence="11">Cell inner membrane</location>
    </subcellularLocation>
    <subcellularLocation>
        <location evidence="1">Cell membrane</location>
        <topology evidence="1">Multi-pass membrane protein</topology>
    </subcellularLocation>
</comment>
<evidence type="ECO:0000256" key="10">
    <source>
        <dbReference type="ARBA" id="ARBA00023315"/>
    </source>
</evidence>
<dbReference type="EC" id="2.3.1.-" evidence="11"/>
<feature type="transmembrane region" description="Helical" evidence="12">
    <location>
        <begin position="52"/>
        <end position="69"/>
    </location>
</feature>
<keyword evidence="4 11" id="KW-1003">Cell membrane</keyword>
<reference evidence="13 14" key="1">
    <citation type="submission" date="2022-07" db="EMBL/GenBank/DDBJ databases">
        <title>Methylomonas rivi sp. nov., Methylomonas rosea sp. nov., Methylomonas aureus sp. nov. and Methylomonas subterranea sp. nov., four novel methanotrophs isolated from a freshwater creek and the deep terrestrial subsurface.</title>
        <authorList>
            <person name="Abin C."/>
            <person name="Sankaranarayanan K."/>
            <person name="Garner C."/>
            <person name="Sindelar R."/>
            <person name="Kotary K."/>
            <person name="Garner R."/>
            <person name="Barclay S."/>
            <person name="Lawson P."/>
            <person name="Krumholz L."/>
        </authorList>
    </citation>
    <scope>NUCLEOTIDE SEQUENCE [LARGE SCALE GENOMIC DNA]</scope>
    <source>
        <strain evidence="13 14">SURF-2</strain>
    </source>
</reference>
<proteinExistence type="inferred from homology"/>
<feature type="transmembrane region" description="Helical" evidence="12">
    <location>
        <begin position="321"/>
        <end position="345"/>
    </location>
</feature>
<accession>A0ABT1TFC8</accession>
<dbReference type="PANTHER" id="PTHR13285">
    <property type="entry name" value="ACYLTRANSFERASE"/>
    <property type="match status" value="1"/>
</dbReference>
<feature type="transmembrane region" description="Helical" evidence="12">
    <location>
        <begin position="81"/>
        <end position="99"/>
    </location>
</feature>
<feature type="transmembrane region" description="Helical" evidence="12">
    <location>
        <begin position="30"/>
        <end position="46"/>
    </location>
</feature>
<name>A0ABT1TFC8_9GAMM</name>
<feature type="transmembrane region" description="Helical" evidence="12">
    <location>
        <begin position="6"/>
        <end position="23"/>
    </location>
</feature>
<dbReference type="InterPro" id="IPR051085">
    <property type="entry name" value="MB_O-acyltransferase"/>
</dbReference>
<feature type="transmembrane region" description="Helical" evidence="12">
    <location>
        <begin position="149"/>
        <end position="167"/>
    </location>
</feature>
<dbReference type="PANTHER" id="PTHR13285:SF23">
    <property type="entry name" value="TEICHOIC ACID D-ALANYLTRANSFERASE"/>
    <property type="match status" value="1"/>
</dbReference>
<dbReference type="PIRSF" id="PIRSF500217">
    <property type="entry name" value="AlgI"/>
    <property type="match status" value="1"/>
</dbReference>
<evidence type="ECO:0000313" key="14">
    <source>
        <dbReference type="Proteomes" id="UP001524499"/>
    </source>
</evidence>
<keyword evidence="5 11" id="KW-0808">Transferase</keyword>
<evidence type="ECO:0000256" key="1">
    <source>
        <dbReference type="ARBA" id="ARBA00004651"/>
    </source>
</evidence>
<evidence type="ECO:0000256" key="5">
    <source>
        <dbReference type="ARBA" id="ARBA00022679"/>
    </source>
</evidence>
<dbReference type="EMBL" id="JANIBJ010000013">
    <property type="protein sequence ID" value="MCQ8104182.1"/>
    <property type="molecule type" value="Genomic_DNA"/>
</dbReference>
<evidence type="ECO:0000256" key="11">
    <source>
        <dbReference type="PIRNR" id="PIRNR016636"/>
    </source>
</evidence>
<keyword evidence="8 12" id="KW-1133">Transmembrane helix</keyword>
<evidence type="ECO:0000313" key="13">
    <source>
        <dbReference type="EMBL" id="MCQ8104182.1"/>
    </source>
</evidence>
<feature type="transmembrane region" description="Helical" evidence="12">
    <location>
        <begin position="365"/>
        <end position="385"/>
    </location>
</feature>
<evidence type="ECO:0000256" key="7">
    <source>
        <dbReference type="ARBA" id="ARBA00022841"/>
    </source>
</evidence>
<keyword evidence="7 11" id="KW-0016">Alginate biosynthesis</keyword>
<dbReference type="PIRSF" id="PIRSF016636">
    <property type="entry name" value="AlgI_DltB"/>
    <property type="match status" value="1"/>
</dbReference>
<keyword evidence="6 11" id="KW-0812">Transmembrane</keyword>
<protein>
    <recommendedName>
        <fullName evidence="11">Probable alginate O-acetylase</fullName>
        <ecNumber evidence="11">2.3.1.-</ecNumber>
    </recommendedName>
</protein>
<feature type="transmembrane region" description="Helical" evidence="12">
    <location>
        <begin position="440"/>
        <end position="456"/>
    </location>
</feature>
<keyword evidence="14" id="KW-1185">Reference proteome</keyword>
<comment type="caution">
    <text evidence="13">The sequence shown here is derived from an EMBL/GenBank/DDBJ whole genome shotgun (WGS) entry which is preliminary data.</text>
</comment>
<dbReference type="InterPro" id="IPR004299">
    <property type="entry name" value="MBOAT_fam"/>
</dbReference>
<gene>
    <name evidence="13" type="ORF">NP590_08705</name>
</gene>
<keyword evidence="9 11" id="KW-0472">Membrane</keyword>
<comment type="similarity">
    <text evidence="3 11">Belongs to the membrane-bound acyltransferase family.</text>
</comment>
<evidence type="ECO:0000256" key="8">
    <source>
        <dbReference type="ARBA" id="ARBA00022989"/>
    </source>
</evidence>
<dbReference type="Pfam" id="PF03062">
    <property type="entry name" value="MBOAT"/>
    <property type="match status" value="1"/>
</dbReference>
<evidence type="ECO:0000256" key="3">
    <source>
        <dbReference type="ARBA" id="ARBA00010323"/>
    </source>
</evidence>
<feature type="transmembrane region" description="Helical" evidence="12">
    <location>
        <begin position="119"/>
        <end position="137"/>
    </location>
</feature>
<keyword evidence="11" id="KW-0997">Cell inner membrane</keyword>
<sequence length="516" mass="59719">MLFNSVIFIFLYLPIIVSGFYLIGKYSHKMAISWLAIASLFFYGWWDAHFVGLLLGSIAFNYVAGSSIARNYRNKNRAKWLTIFAVSMNLLLLGYFKYANFFLENLGNILGWQYSLSEIILPLGISFFTFTQIAFLLDAYQNKVKEYSFIHYTLFVTYFPHLIAGPILHHKEMMSQFDQEHVCKIDWSNMAVGLSIFVLGLAKKELLADELAEYAMPFFDGVKAGVQPMLIDAWIGALAYTFQLYFDFSGYCDMAIGLSLLFNVRMPLNFNSPYKATSIIDFWRRWHMTLSRFLRDYLYIPLGGSRCGAFQQFRNLMITMLLGGLWHGAGWTFIFWGGLHGFYLVTNHAWRSVKQKLNWSDGGGFGNFFAWLLTFLSVLVSWVFFRADSMSSAFNVLRGLIGMNGISLSAKTLDSKFGQFLHAHYDWIVFNKDHVMTKPIHVIELVLVCLIVWFLPNVTQFAGRVKPVIDAYESYGNQRQWLFWRPSWIYLLALMIIFLSAVDNIYKPSPFLYFQF</sequence>
<evidence type="ECO:0000256" key="12">
    <source>
        <dbReference type="SAM" id="Phobius"/>
    </source>
</evidence>
<feature type="transmembrane region" description="Helical" evidence="12">
    <location>
        <begin position="488"/>
        <end position="506"/>
    </location>
</feature>
<organism evidence="13 14">
    <name type="scientific">Methylomonas subterranea</name>
    <dbReference type="NCBI Taxonomy" id="2952225"/>
    <lineage>
        <taxon>Bacteria</taxon>
        <taxon>Pseudomonadati</taxon>
        <taxon>Pseudomonadota</taxon>
        <taxon>Gammaproteobacteria</taxon>
        <taxon>Methylococcales</taxon>
        <taxon>Methylococcaceae</taxon>
        <taxon>Methylomonas</taxon>
    </lineage>
</organism>
<evidence type="ECO:0000256" key="6">
    <source>
        <dbReference type="ARBA" id="ARBA00022692"/>
    </source>
</evidence>
<dbReference type="InterPro" id="IPR028362">
    <property type="entry name" value="AlgI"/>
</dbReference>
<comment type="pathway">
    <text evidence="2 11">Glycan biosynthesis; alginate biosynthesis.</text>
</comment>
<evidence type="ECO:0000256" key="9">
    <source>
        <dbReference type="ARBA" id="ARBA00023136"/>
    </source>
</evidence>
<dbReference type="InterPro" id="IPR024194">
    <property type="entry name" value="Ac/AlaTfrase_AlgI/DltB"/>
</dbReference>
<dbReference type="Proteomes" id="UP001524499">
    <property type="component" value="Unassembled WGS sequence"/>
</dbReference>
<evidence type="ECO:0000256" key="4">
    <source>
        <dbReference type="ARBA" id="ARBA00022475"/>
    </source>
</evidence>